<reference evidence="3" key="1">
    <citation type="journal article" date="2019" name="Int. J. Syst. Evol. Microbiol.">
        <title>The Global Catalogue of Microorganisms (GCM) 10K type strain sequencing project: providing services to taxonomists for standard genome sequencing and annotation.</title>
        <authorList>
            <consortium name="The Broad Institute Genomics Platform"/>
            <consortium name="The Broad Institute Genome Sequencing Center for Infectious Disease"/>
            <person name="Wu L."/>
            <person name="Ma J."/>
        </authorList>
    </citation>
    <scope>NUCLEOTIDE SEQUENCE [LARGE SCALE GENOMIC DNA]</scope>
    <source>
        <strain evidence="3">JCM 16014</strain>
    </source>
</reference>
<comment type="caution">
    <text evidence="2">The sequence shown here is derived from an EMBL/GenBank/DDBJ whole genome shotgun (WGS) entry which is preliminary data.</text>
</comment>
<dbReference type="EMBL" id="BAAAQN010000003">
    <property type="protein sequence ID" value="GAA2015415.1"/>
    <property type="molecule type" value="Genomic_DNA"/>
</dbReference>
<evidence type="ECO:0000313" key="2">
    <source>
        <dbReference type="EMBL" id="GAA2015415.1"/>
    </source>
</evidence>
<dbReference type="Proteomes" id="UP001500751">
    <property type="component" value="Unassembled WGS sequence"/>
</dbReference>
<accession>A0ABP5F5L2</accession>
<feature type="compositionally biased region" description="Gly residues" evidence="1">
    <location>
        <begin position="439"/>
        <end position="451"/>
    </location>
</feature>
<dbReference type="RefSeq" id="WP_344664130.1">
    <property type="nucleotide sequence ID" value="NZ_BAAAQN010000003.1"/>
</dbReference>
<evidence type="ECO:0000313" key="3">
    <source>
        <dbReference type="Proteomes" id="UP001500751"/>
    </source>
</evidence>
<feature type="region of interest" description="Disordered" evidence="1">
    <location>
        <begin position="439"/>
        <end position="459"/>
    </location>
</feature>
<name>A0ABP5F5L2_9ACTN</name>
<organism evidence="2 3">
    <name type="scientific">Catenulispora yoronensis</name>
    <dbReference type="NCBI Taxonomy" id="450799"/>
    <lineage>
        <taxon>Bacteria</taxon>
        <taxon>Bacillati</taxon>
        <taxon>Actinomycetota</taxon>
        <taxon>Actinomycetes</taxon>
        <taxon>Catenulisporales</taxon>
        <taxon>Catenulisporaceae</taxon>
        <taxon>Catenulispora</taxon>
    </lineage>
</organism>
<evidence type="ECO:0000256" key="1">
    <source>
        <dbReference type="SAM" id="MobiDB-lite"/>
    </source>
</evidence>
<sequence length="719" mass="73524">MTAASANAPDTTVTVDVSQTGKVPTRAGAGFLYGLSQDGSGPVDSLMQPLAPTLFRGGGAGLPGEGWVGDGYTAGPGYRARIASGIAQARRVTAAPYKGRYDLLVSDVWGAGSSQPANTVEPCTNGDCSNYKAFIDQVVADVQASGVTVAYDIWNEPDGTSFWQAGVNSTQYYQMWDTAVREIRRLSPSATVVGPSYSGYNHSWLDGFLGQTKADNTLPTVLNWHFGTDPAADAADAAALVSAHGLSPMPLSINEYLFSGQQTAGYTAWFLDRLAVSNVGAAAHAIWNYCCMIPSLDSILGGTGDLAAPTGQWWTYRAYAALTGHLVTATSGNAAIAVAASADQGAGQADVLIGNNSGQTGTTTVTVTGLGATPWLTAGSTVHATLMRIPDSTPLSRPITVSDTDATVTNGSISLPATFQAGTDAFWLVLSPHGVSVTGPGGSGGTSGPGSGQVVVDGNEIGTAPDQWQYDSAWGLTAGVPDMYAGTANHSVSAGAAATFTFTGTQVAVHAVHDVDQGIMTIAVDGGTPTTVDNYAFSRNASGTVWTSPVLAAGLHTVRIVNTGNRNGASSGTNIAIDRADVTPSAAQIVVDGNTTGTNNNQFSYGANWGLTTGVPDMYQGTANWSHTAGATGTFRFTGTRVALHAVRDVDQAVMTVAVDGGTPTSVDNYAPARNASGVVWTSPTLAAGAHTITIVNTGNRNSASSGINIAIDRADVTS</sequence>
<keyword evidence="3" id="KW-1185">Reference proteome</keyword>
<dbReference type="Gene3D" id="2.60.120.260">
    <property type="entry name" value="Galactose-binding domain-like"/>
    <property type="match status" value="2"/>
</dbReference>
<dbReference type="SUPFAM" id="SSF51445">
    <property type="entry name" value="(Trans)glycosidases"/>
    <property type="match status" value="1"/>
</dbReference>
<dbReference type="Gene3D" id="3.20.20.80">
    <property type="entry name" value="Glycosidases"/>
    <property type="match status" value="1"/>
</dbReference>
<protein>
    <submittedName>
        <fullName evidence="2">RICIN domain-containing protein</fullName>
    </submittedName>
</protein>
<dbReference type="InterPro" id="IPR017853">
    <property type="entry name" value="GH"/>
</dbReference>
<gene>
    <name evidence="2" type="ORF">GCM10009839_08370</name>
</gene>
<proteinExistence type="predicted"/>